<evidence type="ECO:0000256" key="1">
    <source>
        <dbReference type="ARBA" id="ARBA00010617"/>
    </source>
</evidence>
<dbReference type="EMBL" id="JAHLQT010022636">
    <property type="protein sequence ID" value="KAG7166191.1"/>
    <property type="molecule type" value="Genomic_DNA"/>
</dbReference>
<protein>
    <submittedName>
        <fullName evidence="6">Cytochrome P450 120-like</fullName>
    </submittedName>
</protein>
<dbReference type="PANTHER" id="PTHR24286">
    <property type="entry name" value="CYTOCHROME P450 26"/>
    <property type="match status" value="1"/>
</dbReference>
<evidence type="ECO:0000313" key="6">
    <source>
        <dbReference type="EMBL" id="KAG7166191.1"/>
    </source>
</evidence>
<keyword evidence="7" id="KW-1185">Reference proteome</keyword>
<dbReference type="PRINTS" id="PR00359">
    <property type="entry name" value="BP450"/>
</dbReference>
<name>A0A8J5MWF2_HOMAM</name>
<keyword evidence="5" id="KW-0560">Oxidoreductase</keyword>
<dbReference type="InterPro" id="IPR036396">
    <property type="entry name" value="Cyt_P450_sf"/>
</dbReference>
<dbReference type="GO" id="GO:0016705">
    <property type="term" value="F:oxidoreductase activity, acting on paired donors, with incorporation or reduction of molecular oxygen"/>
    <property type="evidence" value="ECO:0007669"/>
    <property type="project" value="InterPro"/>
</dbReference>
<dbReference type="AlphaFoldDB" id="A0A8J5MWF2"/>
<gene>
    <name evidence="6" type="primary">Cyp120-L</name>
    <name evidence="6" type="ORF">Hamer_G011012</name>
</gene>
<evidence type="ECO:0000256" key="2">
    <source>
        <dbReference type="ARBA" id="ARBA00022723"/>
    </source>
</evidence>
<dbReference type="Proteomes" id="UP000747542">
    <property type="component" value="Unassembled WGS sequence"/>
</dbReference>
<evidence type="ECO:0000256" key="4">
    <source>
        <dbReference type="ARBA" id="ARBA00023033"/>
    </source>
</evidence>
<dbReference type="PANTHER" id="PTHR24286:SF252">
    <property type="entry name" value="CYTOCHROME P450 26B1"/>
    <property type="match status" value="1"/>
</dbReference>
<dbReference type="GO" id="GO:0005506">
    <property type="term" value="F:iron ion binding"/>
    <property type="evidence" value="ECO:0007669"/>
    <property type="project" value="InterPro"/>
</dbReference>
<sequence>TNRWLRNTDEVVGPHSVSLYLQIMSGEDDIVNHNMRCTRIDSQNNVQKHEVISKTLPGTSGWIWSDHTLAIYQNAQAFVEAGIKQHNSRIFLTRLFLKPCVVVADNQALLELLTEKEDHYEAGMDEYYDLFGDNLLFMNGPEATLTRKLLYPLFNEESKSGYKAITKDLVETWISELDASKPFNVYESTKHFALLLNLRLYLGLDHNKEPQLVEQFSSVATTHWHGMCSLPVNIKVPGLKSGFGQGVDAKDELLLLLREPFLVNMSESIPSEELQLNHLLVCCCAIIPKVFASVLTSFILMAPSWKPYYQTCSSEEEKEAALDKILLEVMRLLPPTTGGRRVARRDTQLKGYAIPSGMVVHFSFFGAHTDPAVFPEPNKFRPERWVEENKNDRCRMFAFGAGPRECIGKKMIWDIILIFCKAFVHKFEWEVSGDHLKQLKFIPAVRPKKKPHIQLLTKLN</sequence>
<dbReference type="PROSITE" id="PS00086">
    <property type="entry name" value="CYTOCHROME_P450"/>
    <property type="match status" value="1"/>
</dbReference>
<organism evidence="6 7">
    <name type="scientific">Homarus americanus</name>
    <name type="common">American lobster</name>
    <dbReference type="NCBI Taxonomy" id="6706"/>
    <lineage>
        <taxon>Eukaryota</taxon>
        <taxon>Metazoa</taxon>
        <taxon>Ecdysozoa</taxon>
        <taxon>Arthropoda</taxon>
        <taxon>Crustacea</taxon>
        <taxon>Multicrustacea</taxon>
        <taxon>Malacostraca</taxon>
        <taxon>Eumalacostraca</taxon>
        <taxon>Eucarida</taxon>
        <taxon>Decapoda</taxon>
        <taxon>Pleocyemata</taxon>
        <taxon>Astacidea</taxon>
        <taxon>Nephropoidea</taxon>
        <taxon>Nephropidae</taxon>
        <taxon>Homarus</taxon>
    </lineage>
</organism>
<dbReference type="GO" id="GO:0020037">
    <property type="term" value="F:heme binding"/>
    <property type="evidence" value="ECO:0007669"/>
    <property type="project" value="InterPro"/>
</dbReference>
<feature type="non-terminal residue" evidence="6">
    <location>
        <position position="1"/>
    </location>
</feature>
<comment type="similarity">
    <text evidence="1 5">Belongs to the cytochrome P450 family.</text>
</comment>
<reference evidence="6" key="1">
    <citation type="journal article" date="2021" name="Sci. Adv.">
        <title>The American lobster genome reveals insights on longevity, neural, and immune adaptations.</title>
        <authorList>
            <person name="Polinski J.M."/>
            <person name="Zimin A.V."/>
            <person name="Clark K.F."/>
            <person name="Kohn A.B."/>
            <person name="Sadowski N."/>
            <person name="Timp W."/>
            <person name="Ptitsyn A."/>
            <person name="Khanna P."/>
            <person name="Romanova D.Y."/>
            <person name="Williams P."/>
            <person name="Greenwood S.J."/>
            <person name="Moroz L.L."/>
            <person name="Walt D.R."/>
            <person name="Bodnar A.G."/>
        </authorList>
    </citation>
    <scope>NUCLEOTIDE SEQUENCE</scope>
    <source>
        <strain evidence="6">GMGI-L3</strain>
    </source>
</reference>
<evidence type="ECO:0000256" key="3">
    <source>
        <dbReference type="ARBA" id="ARBA00023004"/>
    </source>
</evidence>
<dbReference type="InterPro" id="IPR001128">
    <property type="entry name" value="Cyt_P450"/>
</dbReference>
<comment type="caution">
    <text evidence="6">The sequence shown here is derived from an EMBL/GenBank/DDBJ whole genome shotgun (WGS) entry which is preliminary data.</text>
</comment>
<dbReference type="SUPFAM" id="SSF48264">
    <property type="entry name" value="Cytochrome P450"/>
    <property type="match status" value="1"/>
</dbReference>
<dbReference type="CDD" id="cd00302">
    <property type="entry name" value="cytochrome_P450"/>
    <property type="match status" value="1"/>
</dbReference>
<dbReference type="InterPro" id="IPR002397">
    <property type="entry name" value="Cyt_P450_B"/>
</dbReference>
<keyword evidence="5" id="KW-0349">Heme</keyword>
<keyword evidence="3 5" id="KW-0408">Iron</keyword>
<dbReference type="Gene3D" id="1.10.630.10">
    <property type="entry name" value="Cytochrome P450"/>
    <property type="match status" value="2"/>
</dbReference>
<dbReference type="GO" id="GO:0004497">
    <property type="term" value="F:monooxygenase activity"/>
    <property type="evidence" value="ECO:0007669"/>
    <property type="project" value="UniProtKB-KW"/>
</dbReference>
<dbReference type="Pfam" id="PF00067">
    <property type="entry name" value="p450"/>
    <property type="match status" value="1"/>
</dbReference>
<evidence type="ECO:0000256" key="5">
    <source>
        <dbReference type="RuleBase" id="RU000461"/>
    </source>
</evidence>
<keyword evidence="4 5" id="KW-0503">Monooxygenase</keyword>
<evidence type="ECO:0000313" key="7">
    <source>
        <dbReference type="Proteomes" id="UP000747542"/>
    </source>
</evidence>
<dbReference type="GO" id="GO:0016125">
    <property type="term" value="P:sterol metabolic process"/>
    <property type="evidence" value="ECO:0007669"/>
    <property type="project" value="TreeGrafter"/>
</dbReference>
<dbReference type="InterPro" id="IPR017972">
    <property type="entry name" value="Cyt_P450_CS"/>
</dbReference>
<proteinExistence type="inferred from homology"/>
<accession>A0A8J5MWF2</accession>
<keyword evidence="2 5" id="KW-0479">Metal-binding</keyword>